<dbReference type="Proteomes" id="UP001167871">
    <property type="component" value="Unassembled WGS sequence"/>
</dbReference>
<dbReference type="RefSeq" id="WP_087251521.1">
    <property type="nucleotide sequence ID" value="NZ_JACJJF010000016.1"/>
</dbReference>
<keyword evidence="1" id="KW-1133">Transmembrane helix</keyword>
<evidence type="ECO:0000313" key="2">
    <source>
        <dbReference type="EMBL" id="MDN0049190.1"/>
    </source>
</evidence>
<comment type="caution">
    <text evidence="2">The sequence shown here is derived from an EMBL/GenBank/DDBJ whole genome shotgun (WGS) entry which is preliminary data.</text>
</comment>
<evidence type="ECO:0000256" key="1">
    <source>
        <dbReference type="SAM" id="Phobius"/>
    </source>
</evidence>
<protein>
    <submittedName>
        <fullName evidence="2">NVEALA domain-containing protein</fullName>
    </submittedName>
</protein>
<proteinExistence type="predicted"/>
<evidence type="ECO:0000313" key="3">
    <source>
        <dbReference type="Proteomes" id="UP001167871"/>
    </source>
</evidence>
<keyword evidence="1" id="KW-0472">Membrane</keyword>
<keyword evidence="1" id="KW-0812">Transmembrane</keyword>
<reference evidence="2" key="2">
    <citation type="submission" date="2024-05" db="EMBL/GenBank/DDBJ databases">
        <title>Identification and characterization of horizontal gene transfer across gut microbiota members of farm animals based on homology search.</title>
        <authorList>
            <person name="Schwarzerova J."/>
            <person name="Nykrynova M."/>
            <person name="Jureckova K."/>
            <person name="Cejkova D."/>
            <person name="Rychlik I."/>
        </authorList>
    </citation>
    <scope>NUCLEOTIDE SEQUENCE</scope>
    <source>
        <strain evidence="2">84_SSukc20</strain>
    </source>
</reference>
<reference evidence="2" key="1">
    <citation type="submission" date="2023-06" db="EMBL/GenBank/DDBJ databases">
        <authorList>
            <person name="Zeman M."/>
            <person name="Kubasova T."/>
            <person name="Jahodarova E."/>
            <person name="Nykrynova M."/>
            <person name="Rychlik I."/>
        </authorList>
    </citation>
    <scope>NUCLEOTIDE SEQUENCE</scope>
    <source>
        <strain evidence="2">84_SSukc20</strain>
    </source>
</reference>
<name>A0ABT7X524_9BACE</name>
<dbReference type="InterPro" id="IPR025905">
    <property type="entry name" value="NVEALA"/>
</dbReference>
<organism evidence="2 3">
    <name type="scientific">Bacteroides gallinaceum</name>
    <dbReference type="NCBI Taxonomy" id="1462571"/>
    <lineage>
        <taxon>Bacteria</taxon>
        <taxon>Pseudomonadati</taxon>
        <taxon>Bacteroidota</taxon>
        <taxon>Bacteroidia</taxon>
        <taxon>Bacteroidales</taxon>
        <taxon>Bacteroidaceae</taxon>
        <taxon>Bacteroides</taxon>
    </lineage>
</organism>
<accession>A0ABT7X524</accession>
<keyword evidence="3" id="KW-1185">Reference proteome</keyword>
<dbReference type="Pfam" id="PF14055">
    <property type="entry name" value="NVEALA"/>
    <property type="match status" value="1"/>
</dbReference>
<sequence>MKTTILKLIFSTALIVVAGITLYRAQEKEMLSDIALSNVEALARGESDGDCSDCAIYAPGICKDWGWGGCTGKNAIKYL</sequence>
<feature type="transmembrane region" description="Helical" evidence="1">
    <location>
        <begin position="6"/>
        <end position="23"/>
    </location>
</feature>
<gene>
    <name evidence="2" type="ORF">QVO10_07295</name>
</gene>
<dbReference type="EMBL" id="JAUEII010000012">
    <property type="protein sequence ID" value="MDN0049190.1"/>
    <property type="molecule type" value="Genomic_DNA"/>
</dbReference>